<organism evidence="2 3">
    <name type="scientific">Tritrichomonas musculus</name>
    <dbReference type="NCBI Taxonomy" id="1915356"/>
    <lineage>
        <taxon>Eukaryota</taxon>
        <taxon>Metamonada</taxon>
        <taxon>Parabasalia</taxon>
        <taxon>Tritrichomonadida</taxon>
        <taxon>Tritrichomonadidae</taxon>
        <taxon>Tritrichomonas</taxon>
    </lineage>
</organism>
<dbReference type="EMBL" id="JAPFFF010000002">
    <property type="protein sequence ID" value="KAK8896580.1"/>
    <property type="molecule type" value="Genomic_DNA"/>
</dbReference>
<comment type="caution">
    <text evidence="2">The sequence shown here is derived from an EMBL/GenBank/DDBJ whole genome shotgun (WGS) entry which is preliminary data.</text>
</comment>
<evidence type="ECO:0000313" key="3">
    <source>
        <dbReference type="Proteomes" id="UP001470230"/>
    </source>
</evidence>
<feature type="compositionally biased region" description="Low complexity" evidence="1">
    <location>
        <begin position="84"/>
        <end position="96"/>
    </location>
</feature>
<feature type="compositionally biased region" description="Basic and acidic residues" evidence="1">
    <location>
        <begin position="165"/>
        <end position="180"/>
    </location>
</feature>
<sequence>MKKKFKFHCLDDDSDSLFESASYSEDGSDDDIPEKNVSNRILQSNELNVLIEAGTKNAKNASRENDDHQAEFLHQSTPPPPLPSSSSSSAPSSPISGKQIKNEKDEIESDVSPVQSFEVNSNNINDDDDFPPPSSIPDDILFNGIDEDPPPPEVEEVIDNDDTNTDDKQLENADGKEQFQKSKKKSIPKSLKAKNKPMTRERQLILNTNRIYDYFNRRISKLAILKAIHAKCGNFRLAILALAQNSTQFDTVSLFEAPKAEPEMIKEYLQL</sequence>
<evidence type="ECO:0000313" key="2">
    <source>
        <dbReference type="EMBL" id="KAK8896580.1"/>
    </source>
</evidence>
<dbReference type="Proteomes" id="UP001470230">
    <property type="component" value="Unassembled WGS sequence"/>
</dbReference>
<name>A0ABR2KZM3_9EUKA</name>
<proteinExistence type="predicted"/>
<gene>
    <name evidence="2" type="ORF">M9Y10_014488</name>
</gene>
<accession>A0ABR2KZM3</accession>
<feature type="compositionally biased region" description="Basic and acidic residues" evidence="1">
    <location>
        <begin position="61"/>
        <end position="71"/>
    </location>
</feature>
<reference evidence="2 3" key="1">
    <citation type="submission" date="2024-04" db="EMBL/GenBank/DDBJ databases">
        <title>Tritrichomonas musculus Genome.</title>
        <authorList>
            <person name="Alves-Ferreira E."/>
            <person name="Grigg M."/>
            <person name="Lorenzi H."/>
            <person name="Galac M."/>
        </authorList>
    </citation>
    <scope>NUCLEOTIDE SEQUENCE [LARGE SCALE GENOMIC DNA]</scope>
    <source>
        <strain evidence="2 3">EAF2021</strain>
    </source>
</reference>
<feature type="compositionally biased region" description="Basic residues" evidence="1">
    <location>
        <begin position="181"/>
        <end position="196"/>
    </location>
</feature>
<keyword evidence="3" id="KW-1185">Reference proteome</keyword>
<feature type="region of interest" description="Disordered" evidence="1">
    <location>
        <begin position="53"/>
        <end position="196"/>
    </location>
</feature>
<feature type="compositionally biased region" description="Acidic residues" evidence="1">
    <location>
        <begin position="145"/>
        <end position="164"/>
    </location>
</feature>
<evidence type="ECO:0000256" key="1">
    <source>
        <dbReference type="SAM" id="MobiDB-lite"/>
    </source>
</evidence>
<protein>
    <submittedName>
        <fullName evidence="2">Uncharacterized protein</fullName>
    </submittedName>
</protein>
<feature type="region of interest" description="Disordered" evidence="1">
    <location>
        <begin position="16"/>
        <end position="35"/>
    </location>
</feature>